<dbReference type="EMBL" id="BDIP01000105">
    <property type="protein sequence ID" value="GIQ80105.1"/>
    <property type="molecule type" value="Genomic_DNA"/>
</dbReference>
<protein>
    <submittedName>
        <fullName evidence="2">Uncharacterized protein</fullName>
    </submittedName>
</protein>
<evidence type="ECO:0000256" key="1">
    <source>
        <dbReference type="SAM" id="MobiDB-lite"/>
    </source>
</evidence>
<dbReference type="OrthoDB" id="10261433at2759"/>
<evidence type="ECO:0000313" key="2">
    <source>
        <dbReference type="EMBL" id="GIQ80105.1"/>
    </source>
</evidence>
<accession>A0A9K3CPS4</accession>
<dbReference type="AlphaFoldDB" id="A0A9K3CPS4"/>
<proteinExistence type="predicted"/>
<feature type="compositionally biased region" description="Basic and acidic residues" evidence="1">
    <location>
        <begin position="193"/>
        <end position="205"/>
    </location>
</feature>
<keyword evidence="3" id="KW-1185">Reference proteome</keyword>
<gene>
    <name evidence="2" type="ORF">KIPB_000851</name>
</gene>
<sequence length="213" mass="24571">MGRVSVETYFLRYNGLKWIGRSKPGGLVNHRRTNLHIEARHMLGDIIALTGRPEDIQAFNLDTTSFQRDYQLPETTPLAGMPVSTHPDSVREAKVFRALLWNMVMATDDRDRARTAQVEAEREAYRARGEWLQKNQGKKNEGGAPYNPITLQYNDGLDGRRLEYDDECARFRAERRSENIYRNQNSKYNPVTGDERREIPVRARPTEQGFSLG</sequence>
<name>A0A9K3CPS4_9EUKA</name>
<reference evidence="2 3" key="1">
    <citation type="journal article" date="2018" name="PLoS ONE">
        <title>The draft genome of Kipferlia bialata reveals reductive genome evolution in fornicate parasites.</title>
        <authorList>
            <person name="Tanifuji G."/>
            <person name="Takabayashi S."/>
            <person name="Kume K."/>
            <person name="Takagi M."/>
            <person name="Nakayama T."/>
            <person name="Kamikawa R."/>
            <person name="Inagaki Y."/>
            <person name="Hashimoto T."/>
        </authorList>
    </citation>
    <scope>NUCLEOTIDE SEQUENCE [LARGE SCALE GENOMIC DNA]</scope>
    <source>
        <strain evidence="2">NY0173</strain>
    </source>
</reference>
<feature type="region of interest" description="Disordered" evidence="1">
    <location>
        <begin position="183"/>
        <end position="213"/>
    </location>
</feature>
<evidence type="ECO:0000313" key="3">
    <source>
        <dbReference type="Proteomes" id="UP000265618"/>
    </source>
</evidence>
<dbReference type="Proteomes" id="UP000265618">
    <property type="component" value="Unassembled WGS sequence"/>
</dbReference>
<organism evidence="2 3">
    <name type="scientific">Kipferlia bialata</name>
    <dbReference type="NCBI Taxonomy" id="797122"/>
    <lineage>
        <taxon>Eukaryota</taxon>
        <taxon>Metamonada</taxon>
        <taxon>Carpediemonas-like organisms</taxon>
        <taxon>Kipferlia</taxon>
    </lineage>
</organism>
<comment type="caution">
    <text evidence="2">The sequence shown here is derived from an EMBL/GenBank/DDBJ whole genome shotgun (WGS) entry which is preliminary data.</text>
</comment>